<dbReference type="GO" id="GO:0008270">
    <property type="term" value="F:zinc ion binding"/>
    <property type="evidence" value="ECO:0007669"/>
    <property type="project" value="UniProtKB-KW"/>
</dbReference>
<dbReference type="AlphaFoldDB" id="A0AAW0HSF1"/>
<feature type="domain" description="Di19 zinc-binding" evidence="2">
    <location>
        <begin position="374"/>
        <end position="410"/>
    </location>
</feature>
<protein>
    <recommendedName>
        <fullName evidence="2">Di19 zinc-binding domain-containing protein</fullName>
    </recommendedName>
</protein>
<feature type="non-terminal residue" evidence="3">
    <location>
        <position position="1"/>
    </location>
</feature>
<organism evidence="3 4">
    <name type="scientific">Myodes glareolus</name>
    <name type="common">Bank vole</name>
    <name type="synonym">Clethrionomys glareolus</name>
    <dbReference type="NCBI Taxonomy" id="447135"/>
    <lineage>
        <taxon>Eukaryota</taxon>
        <taxon>Metazoa</taxon>
        <taxon>Chordata</taxon>
        <taxon>Craniata</taxon>
        <taxon>Vertebrata</taxon>
        <taxon>Euteleostomi</taxon>
        <taxon>Mammalia</taxon>
        <taxon>Eutheria</taxon>
        <taxon>Euarchontoglires</taxon>
        <taxon>Glires</taxon>
        <taxon>Rodentia</taxon>
        <taxon>Myomorpha</taxon>
        <taxon>Muroidea</taxon>
        <taxon>Cricetidae</taxon>
        <taxon>Arvicolinae</taxon>
        <taxon>Myodes</taxon>
    </lineage>
</organism>
<evidence type="ECO:0000313" key="3">
    <source>
        <dbReference type="EMBL" id="KAK7805095.1"/>
    </source>
</evidence>
<keyword evidence="1" id="KW-0479">Metal-binding</keyword>
<keyword evidence="1" id="KW-0863">Zinc-finger</keyword>
<proteinExistence type="predicted"/>
<accession>A0AAW0HSF1</accession>
<reference evidence="3 4" key="1">
    <citation type="journal article" date="2023" name="bioRxiv">
        <title>Conserved and derived expression patterns and positive selection on dental genes reveal complex evolutionary context of ever-growing rodent molars.</title>
        <authorList>
            <person name="Calamari Z.T."/>
            <person name="Song A."/>
            <person name="Cohen E."/>
            <person name="Akter M."/>
            <person name="Roy R.D."/>
            <person name="Hallikas O."/>
            <person name="Christensen M.M."/>
            <person name="Li P."/>
            <person name="Marangoni P."/>
            <person name="Jernvall J."/>
            <person name="Klein O.D."/>
        </authorList>
    </citation>
    <scope>NUCLEOTIDE SEQUENCE [LARGE SCALE GENOMIC DNA]</scope>
    <source>
        <strain evidence="3">V071</strain>
    </source>
</reference>
<evidence type="ECO:0000256" key="1">
    <source>
        <dbReference type="ARBA" id="ARBA00022771"/>
    </source>
</evidence>
<comment type="caution">
    <text evidence="3">The sequence shown here is derived from an EMBL/GenBank/DDBJ whole genome shotgun (WGS) entry which is preliminary data.</text>
</comment>
<name>A0AAW0HSF1_MYOGA</name>
<evidence type="ECO:0000259" key="2">
    <source>
        <dbReference type="Pfam" id="PF05605"/>
    </source>
</evidence>
<dbReference type="Proteomes" id="UP001488838">
    <property type="component" value="Unassembled WGS sequence"/>
</dbReference>
<evidence type="ECO:0000313" key="4">
    <source>
        <dbReference type="Proteomes" id="UP001488838"/>
    </source>
</evidence>
<dbReference type="InterPro" id="IPR008598">
    <property type="entry name" value="Di19_Zn-bd"/>
</dbReference>
<gene>
    <name evidence="3" type="ORF">U0070_010860</name>
</gene>
<dbReference type="Pfam" id="PF05605">
    <property type="entry name" value="zf-Di19"/>
    <property type="match status" value="1"/>
</dbReference>
<keyword evidence="4" id="KW-1185">Reference proteome</keyword>
<dbReference type="EMBL" id="JBBHLL010000352">
    <property type="protein sequence ID" value="KAK7805095.1"/>
    <property type="molecule type" value="Genomic_DNA"/>
</dbReference>
<keyword evidence="1" id="KW-0862">Zinc</keyword>
<sequence>YIGPKVLSESTSSCSTTAKRPLKTLVGTSNEMDDLLTLTPEVENSKGDVVLLCEQEMLTNVVFSDRGPHKFHVPNDSIIFELIDFQSDHDNHFIYNILLESNSSSQNRWPICDLIFKIILKREAPPLVLSQKASSAGEMLPTKSMNPQEGKKQAYAHALQVNRLHKEYASTITLQSFQKVISSGEIAECEIHRALTFMRFFYQSYSRIGANSYKHKGDHPSSKEMLRTRYCQVSRVVSPIATHKSQTLELYEDEVSFDIILLAMIRVVMRCFAPEKFRRDFTNIQERKALFSTLPSGAMETGPREKELNSFSDERRRESVFRRHSEMALTDVTECEESKVGGVMGCNLKNLRSLRRLRSLRQKQVLSLQSNHSTCPYCRKMGYTKTSFQEHGTSEHAETSTEVICSICAALPEAILIMSKNSQFLLTRSNDPKRSEAEHQPMDSQNAEHSLFIQELLRFIYSALKVIQIDSAAPLLIELEAASDHLLSFGEARSPRHSGKVSLVALHITPQLPEWLVLELELTYWGLVLNNLHRLHKCFLIRILRHKQKIPGISVH</sequence>